<dbReference type="InterPro" id="IPR021144">
    <property type="entry name" value="UPF0597"/>
</dbReference>
<gene>
    <name evidence="3" type="ORF">EDD77_101170</name>
</gene>
<evidence type="ECO:0000256" key="1">
    <source>
        <dbReference type="HAMAP-Rule" id="MF_01845"/>
    </source>
</evidence>
<evidence type="ECO:0000259" key="2">
    <source>
        <dbReference type="Pfam" id="PF03313"/>
    </source>
</evidence>
<dbReference type="RefSeq" id="WP_207667960.1">
    <property type="nucleotide sequence ID" value="NZ_SLUM01000001.1"/>
</dbReference>
<dbReference type="GO" id="GO:0019450">
    <property type="term" value="P:L-cysteine catabolic process to pyruvate"/>
    <property type="evidence" value="ECO:0007669"/>
    <property type="project" value="TreeGrafter"/>
</dbReference>
<dbReference type="HAMAP" id="MF_01845">
    <property type="entry name" value="UPF0597"/>
    <property type="match status" value="1"/>
</dbReference>
<dbReference type="PANTHER" id="PTHR30501:SF2">
    <property type="entry name" value="UPF0597 PROTEIN YHAM"/>
    <property type="match status" value="1"/>
</dbReference>
<name>A0A4R1R7W1_9FIRM</name>
<protein>
    <recommendedName>
        <fullName evidence="1">UPF0597 protein EDD77_101170</fullName>
    </recommendedName>
</protein>
<dbReference type="Pfam" id="PF03313">
    <property type="entry name" value="SDH_alpha"/>
    <property type="match status" value="1"/>
</dbReference>
<dbReference type="PANTHER" id="PTHR30501">
    <property type="entry name" value="UPF0597 PROTEIN YHAM"/>
    <property type="match status" value="1"/>
</dbReference>
<proteinExistence type="inferred from homology"/>
<comment type="similarity">
    <text evidence="1">Belongs to the UPF0597 family.</text>
</comment>
<sequence length="428" mass="45189">MLDRTVYDTYVRILTRELVPALGCTEPIAIALAAAKAREALGEEPRRLLVKCSGNIIKNAKGVIVPTTGNMRGIDTSAVLGALAGCPALGLEVLSKVGPADLEATRQMLAQGVCTVELLDTPSRLHIIVEITGDNHTALAEIRDEHTNVVRIERDGERLFYKEVEEVADEDDTDLEALNLANILEFANTVDLEDVRPVIKRQIEYNTRIAQEGMTHAYGGRVGATLMRHYGGDVRVRARALAAAGSDARMGGCVLPVVINSGSGNQGITCSVPIIVYAKYLAATEETLYRALVLSNLTALLQKRGIGRLSAFCGAVCAACGSGAGITYLHGGDYDAISRTITNTLANASGIVCDGAKGSCAAKIATSVDAAILAHEMSLDGNTFGAGEGLVKENVEKTIASIGRMAADGMRETDSEILRIMIDQGSGC</sequence>
<comment type="caution">
    <text evidence="3">The sequence shown here is derived from an EMBL/GenBank/DDBJ whole genome shotgun (WGS) entry which is preliminary data.</text>
</comment>
<dbReference type="InterPro" id="IPR005130">
    <property type="entry name" value="Ser_deHydtase-like_asu"/>
</dbReference>
<dbReference type="STRING" id="1650663.GCA_001486665_01775"/>
<dbReference type="AlphaFoldDB" id="A0A4R1R7W1"/>
<feature type="domain" description="Serine dehydratase-like alpha subunit" evidence="2">
    <location>
        <begin position="145"/>
        <end position="418"/>
    </location>
</feature>
<dbReference type="PIRSF" id="PIRSF006054">
    <property type="entry name" value="UCP006054"/>
    <property type="match status" value="1"/>
</dbReference>
<evidence type="ECO:0000313" key="3">
    <source>
        <dbReference type="EMBL" id="TCL61716.1"/>
    </source>
</evidence>
<evidence type="ECO:0000313" key="4">
    <source>
        <dbReference type="Proteomes" id="UP000295184"/>
    </source>
</evidence>
<accession>A0A4R1R7W1</accession>
<reference evidence="3 4" key="1">
    <citation type="submission" date="2019-03" db="EMBL/GenBank/DDBJ databases">
        <title>Genomic Encyclopedia of Type Strains, Phase IV (KMG-IV): sequencing the most valuable type-strain genomes for metagenomic binning, comparative biology and taxonomic classification.</title>
        <authorList>
            <person name="Goeker M."/>
        </authorList>
    </citation>
    <scope>NUCLEOTIDE SEQUENCE [LARGE SCALE GENOMIC DNA]</scope>
    <source>
        <strain evidence="3 4">DSM 100451</strain>
    </source>
</reference>
<dbReference type="Proteomes" id="UP000295184">
    <property type="component" value="Unassembled WGS sequence"/>
</dbReference>
<dbReference type="GO" id="GO:0080146">
    <property type="term" value="F:L-cysteine desulfhydrase activity"/>
    <property type="evidence" value="ECO:0007669"/>
    <property type="project" value="TreeGrafter"/>
</dbReference>
<dbReference type="EMBL" id="SLUM01000001">
    <property type="protein sequence ID" value="TCL61716.1"/>
    <property type="molecule type" value="Genomic_DNA"/>
</dbReference>
<organism evidence="3 4">
    <name type="scientific">Allofournierella massiliensis</name>
    <dbReference type="NCBI Taxonomy" id="1650663"/>
    <lineage>
        <taxon>Bacteria</taxon>
        <taxon>Bacillati</taxon>
        <taxon>Bacillota</taxon>
        <taxon>Clostridia</taxon>
        <taxon>Eubacteriales</taxon>
        <taxon>Oscillospiraceae</taxon>
        <taxon>Allofournierella</taxon>
    </lineage>
</organism>